<feature type="compositionally biased region" description="Basic and acidic residues" evidence="7">
    <location>
        <begin position="447"/>
        <end position="461"/>
    </location>
</feature>
<dbReference type="Gene3D" id="1.20.1250.20">
    <property type="entry name" value="MFS general substrate transporter like domains"/>
    <property type="match status" value="2"/>
</dbReference>
<gene>
    <name evidence="9" type="ORF">AB0L03_18370</name>
</gene>
<evidence type="ECO:0000313" key="9">
    <source>
        <dbReference type="EMBL" id="MEV4924781.1"/>
    </source>
</evidence>
<organism evidence="9 10">
    <name type="scientific">Streptomyces roseoverticillatus</name>
    <dbReference type="NCBI Taxonomy" id="66429"/>
    <lineage>
        <taxon>Bacteria</taxon>
        <taxon>Bacillati</taxon>
        <taxon>Actinomycetota</taxon>
        <taxon>Actinomycetes</taxon>
        <taxon>Kitasatosporales</taxon>
        <taxon>Streptomycetaceae</taxon>
        <taxon>Streptomyces</taxon>
    </lineage>
</organism>
<dbReference type="Pfam" id="PF07690">
    <property type="entry name" value="MFS_1"/>
    <property type="match status" value="1"/>
</dbReference>
<evidence type="ECO:0000256" key="8">
    <source>
        <dbReference type="SAM" id="Phobius"/>
    </source>
</evidence>
<feature type="transmembrane region" description="Helical" evidence="8">
    <location>
        <begin position="122"/>
        <end position="140"/>
    </location>
</feature>
<evidence type="ECO:0000313" key="10">
    <source>
        <dbReference type="Proteomes" id="UP001552479"/>
    </source>
</evidence>
<feature type="transmembrane region" description="Helical" evidence="8">
    <location>
        <begin position="276"/>
        <end position="295"/>
    </location>
</feature>
<keyword evidence="10" id="KW-1185">Reference proteome</keyword>
<keyword evidence="5 8" id="KW-1133">Transmembrane helix</keyword>
<reference evidence="9 10" key="1">
    <citation type="submission" date="2024-06" db="EMBL/GenBank/DDBJ databases">
        <title>The Natural Products Discovery Center: Release of the First 8490 Sequenced Strains for Exploring Actinobacteria Biosynthetic Diversity.</title>
        <authorList>
            <person name="Kalkreuter E."/>
            <person name="Kautsar S.A."/>
            <person name="Yang D."/>
            <person name="Bader C.D."/>
            <person name="Teijaro C.N."/>
            <person name="Fluegel L."/>
            <person name="Davis C.M."/>
            <person name="Simpson J.R."/>
            <person name="Lauterbach L."/>
            <person name="Steele A.D."/>
            <person name="Gui C."/>
            <person name="Meng S."/>
            <person name="Li G."/>
            <person name="Viehrig K."/>
            <person name="Ye F."/>
            <person name="Su P."/>
            <person name="Kiefer A.F."/>
            <person name="Nichols A."/>
            <person name="Cepeda A.J."/>
            <person name="Yan W."/>
            <person name="Fan B."/>
            <person name="Jiang Y."/>
            <person name="Adhikari A."/>
            <person name="Zheng C.-J."/>
            <person name="Schuster L."/>
            <person name="Cowan T.M."/>
            <person name="Smanski M.J."/>
            <person name="Chevrette M.G."/>
            <person name="De Carvalho L.P.S."/>
            <person name="Shen B."/>
        </authorList>
    </citation>
    <scope>NUCLEOTIDE SEQUENCE [LARGE SCALE GENOMIC DNA]</scope>
    <source>
        <strain evidence="9 10">NPDC053791</strain>
    </source>
</reference>
<dbReference type="InterPro" id="IPR050171">
    <property type="entry name" value="MFS_Transporters"/>
</dbReference>
<keyword evidence="2" id="KW-0813">Transport</keyword>
<feature type="transmembrane region" description="Helical" evidence="8">
    <location>
        <begin position="71"/>
        <end position="91"/>
    </location>
</feature>
<sequence>MTDSLDPLAAKRSRTTPGGEITGDDRPLSVRQLTALVVARATSCAGFFAVLPYLGLWLVDSRGLSGADAGLVVGAAILANRAGGVLLVPLIHRLGLKASVGAGYLGAALAFAVLGAGLHLPAYGWLVVAAPAGLSLAMATTAMKAQVAAFPPDQRLRGFSYLNMAVNAGSAVGPVIGGALLEWHAGWLPLAAAALDLVALAAVPALPGTWRGAESPQQAAEGDDADGRDGRGRWLPQRPFVAFSLLVCGTWVAYAQVFDVLPAYLGDTISTRDLGLVFTLNAILVVALQVPVSALSRRVLNRPRAGFGLLCTAANMVLAAAVVLFAFGRTGGLGLLLAAMVLFTLSELVWSPLYDAQVGERRGTLSTTAAYALAGVAWGAAESAGAWLGTLLAVRPNEPGALSLAAAPYWGAAVLALLTGLAMSWNGRRTSDSRTPDSRTSDTPPSGHERNSDDVDMPARP</sequence>
<evidence type="ECO:0000256" key="2">
    <source>
        <dbReference type="ARBA" id="ARBA00022448"/>
    </source>
</evidence>
<feature type="transmembrane region" description="Helical" evidence="8">
    <location>
        <begin position="333"/>
        <end position="350"/>
    </location>
</feature>
<keyword evidence="3" id="KW-1003">Cell membrane</keyword>
<keyword evidence="6 8" id="KW-0472">Membrane</keyword>
<evidence type="ECO:0000256" key="6">
    <source>
        <dbReference type="ARBA" id="ARBA00023136"/>
    </source>
</evidence>
<feature type="transmembrane region" description="Helical" evidence="8">
    <location>
        <begin position="161"/>
        <end position="181"/>
    </location>
</feature>
<keyword evidence="4 8" id="KW-0812">Transmembrane</keyword>
<feature type="compositionally biased region" description="Basic and acidic residues" evidence="7">
    <location>
        <begin position="429"/>
        <end position="440"/>
    </location>
</feature>
<dbReference type="RefSeq" id="WP_366088665.1">
    <property type="nucleotide sequence ID" value="NZ_JBFASG010000017.1"/>
</dbReference>
<feature type="transmembrane region" description="Helical" evidence="8">
    <location>
        <begin position="371"/>
        <end position="394"/>
    </location>
</feature>
<comment type="subcellular location">
    <subcellularLocation>
        <location evidence="1">Cell membrane</location>
        <topology evidence="1">Multi-pass membrane protein</topology>
    </subcellularLocation>
</comment>
<evidence type="ECO:0000256" key="5">
    <source>
        <dbReference type="ARBA" id="ARBA00022989"/>
    </source>
</evidence>
<evidence type="ECO:0000256" key="7">
    <source>
        <dbReference type="SAM" id="MobiDB-lite"/>
    </source>
</evidence>
<evidence type="ECO:0000256" key="4">
    <source>
        <dbReference type="ARBA" id="ARBA00022692"/>
    </source>
</evidence>
<dbReference type="Proteomes" id="UP001552479">
    <property type="component" value="Unassembled WGS sequence"/>
</dbReference>
<feature type="transmembrane region" description="Helical" evidence="8">
    <location>
        <begin position="307"/>
        <end position="327"/>
    </location>
</feature>
<feature type="transmembrane region" description="Helical" evidence="8">
    <location>
        <begin position="240"/>
        <end position="264"/>
    </location>
</feature>
<feature type="transmembrane region" description="Helical" evidence="8">
    <location>
        <begin position="187"/>
        <end position="206"/>
    </location>
</feature>
<feature type="transmembrane region" description="Helical" evidence="8">
    <location>
        <begin position="35"/>
        <end position="59"/>
    </location>
</feature>
<accession>A0ABV3IWE4</accession>
<evidence type="ECO:0000256" key="1">
    <source>
        <dbReference type="ARBA" id="ARBA00004651"/>
    </source>
</evidence>
<comment type="caution">
    <text evidence="9">The sequence shown here is derived from an EMBL/GenBank/DDBJ whole genome shotgun (WGS) entry which is preliminary data.</text>
</comment>
<feature type="region of interest" description="Disordered" evidence="7">
    <location>
        <begin position="428"/>
        <end position="461"/>
    </location>
</feature>
<protein>
    <submittedName>
        <fullName evidence="9">MFS transporter</fullName>
    </submittedName>
</protein>
<name>A0ABV3IWE4_9ACTN</name>
<dbReference type="PANTHER" id="PTHR23517">
    <property type="entry name" value="RESISTANCE PROTEIN MDTM, PUTATIVE-RELATED-RELATED"/>
    <property type="match status" value="1"/>
</dbReference>
<proteinExistence type="predicted"/>
<evidence type="ECO:0000256" key="3">
    <source>
        <dbReference type="ARBA" id="ARBA00022475"/>
    </source>
</evidence>
<feature type="transmembrane region" description="Helical" evidence="8">
    <location>
        <begin position="406"/>
        <end position="425"/>
    </location>
</feature>
<dbReference type="EMBL" id="JBFASG010000017">
    <property type="protein sequence ID" value="MEV4924781.1"/>
    <property type="molecule type" value="Genomic_DNA"/>
</dbReference>
<dbReference type="InterPro" id="IPR036259">
    <property type="entry name" value="MFS_trans_sf"/>
</dbReference>
<dbReference type="InterPro" id="IPR011701">
    <property type="entry name" value="MFS"/>
</dbReference>
<dbReference type="SUPFAM" id="SSF103473">
    <property type="entry name" value="MFS general substrate transporter"/>
    <property type="match status" value="1"/>
</dbReference>
<feature type="region of interest" description="Disordered" evidence="7">
    <location>
        <begin position="1"/>
        <end position="25"/>
    </location>
</feature>
<feature type="transmembrane region" description="Helical" evidence="8">
    <location>
        <begin position="98"/>
        <end position="116"/>
    </location>
</feature>
<dbReference type="PANTHER" id="PTHR23517:SF2">
    <property type="entry name" value="MULTIDRUG RESISTANCE PROTEIN MDTH"/>
    <property type="match status" value="1"/>
</dbReference>